<dbReference type="CDD" id="cd17321">
    <property type="entry name" value="MFS_MMR_MDR_like"/>
    <property type="match status" value="1"/>
</dbReference>
<comment type="subcellular location">
    <subcellularLocation>
        <location evidence="1">Cell membrane</location>
        <topology evidence="1">Multi-pass membrane protein</topology>
    </subcellularLocation>
</comment>
<evidence type="ECO:0000256" key="6">
    <source>
        <dbReference type="ARBA" id="ARBA00023136"/>
    </source>
</evidence>
<feature type="region of interest" description="Disordered" evidence="7">
    <location>
        <begin position="1"/>
        <end position="21"/>
    </location>
</feature>
<evidence type="ECO:0000256" key="4">
    <source>
        <dbReference type="ARBA" id="ARBA00022692"/>
    </source>
</evidence>
<evidence type="ECO:0000313" key="10">
    <source>
        <dbReference type="EMBL" id="WRL65352.1"/>
    </source>
</evidence>
<proteinExistence type="predicted"/>
<keyword evidence="6 8" id="KW-0472">Membrane</keyword>
<name>A0ABZ1B3H0_9ACTN</name>
<keyword evidence="3" id="KW-1003">Cell membrane</keyword>
<keyword evidence="4 8" id="KW-0812">Transmembrane</keyword>
<feature type="transmembrane region" description="Helical" evidence="8">
    <location>
        <begin position="184"/>
        <end position="204"/>
    </location>
</feature>
<evidence type="ECO:0000256" key="5">
    <source>
        <dbReference type="ARBA" id="ARBA00022989"/>
    </source>
</evidence>
<dbReference type="EMBL" id="CP141261">
    <property type="protein sequence ID" value="WRL65352.1"/>
    <property type="molecule type" value="Genomic_DNA"/>
</dbReference>
<dbReference type="Pfam" id="PF07690">
    <property type="entry name" value="MFS_1"/>
    <property type="match status" value="1"/>
</dbReference>
<dbReference type="RefSeq" id="WP_324276676.1">
    <property type="nucleotide sequence ID" value="NZ_CP141261.1"/>
</dbReference>
<evidence type="ECO:0000256" key="3">
    <source>
        <dbReference type="ARBA" id="ARBA00022475"/>
    </source>
</evidence>
<gene>
    <name evidence="10" type="ORF">U6N30_06860</name>
</gene>
<dbReference type="PROSITE" id="PS50850">
    <property type="entry name" value="MFS"/>
    <property type="match status" value="1"/>
</dbReference>
<accession>A0ABZ1B3H0</accession>
<feature type="transmembrane region" description="Helical" evidence="8">
    <location>
        <begin position="216"/>
        <end position="233"/>
    </location>
</feature>
<protein>
    <submittedName>
        <fullName evidence="10">MFS transporter</fullName>
    </submittedName>
</protein>
<feature type="transmembrane region" description="Helical" evidence="8">
    <location>
        <begin position="156"/>
        <end position="177"/>
    </location>
</feature>
<evidence type="ECO:0000256" key="2">
    <source>
        <dbReference type="ARBA" id="ARBA00022448"/>
    </source>
</evidence>
<dbReference type="InterPro" id="IPR020846">
    <property type="entry name" value="MFS_dom"/>
</dbReference>
<dbReference type="Proteomes" id="UP001324287">
    <property type="component" value="Chromosome"/>
</dbReference>
<evidence type="ECO:0000256" key="8">
    <source>
        <dbReference type="SAM" id="Phobius"/>
    </source>
</evidence>
<feature type="transmembrane region" description="Helical" evidence="8">
    <location>
        <begin position="96"/>
        <end position="113"/>
    </location>
</feature>
<feature type="transmembrane region" description="Helical" evidence="8">
    <location>
        <begin position="64"/>
        <end position="84"/>
    </location>
</feature>
<evidence type="ECO:0000259" key="9">
    <source>
        <dbReference type="PROSITE" id="PS50850"/>
    </source>
</evidence>
<evidence type="ECO:0000256" key="1">
    <source>
        <dbReference type="ARBA" id="ARBA00004651"/>
    </source>
</evidence>
<keyword evidence="5 8" id="KW-1133">Transmembrane helix</keyword>
<keyword evidence="11" id="KW-1185">Reference proteome</keyword>
<organism evidence="10 11">
    <name type="scientific">Blastococcus brunescens</name>
    <dbReference type="NCBI Taxonomy" id="1564165"/>
    <lineage>
        <taxon>Bacteria</taxon>
        <taxon>Bacillati</taxon>
        <taxon>Actinomycetota</taxon>
        <taxon>Actinomycetes</taxon>
        <taxon>Geodermatophilales</taxon>
        <taxon>Geodermatophilaceae</taxon>
        <taxon>Blastococcus</taxon>
    </lineage>
</organism>
<dbReference type="PANTHER" id="PTHR42718:SF46">
    <property type="entry name" value="BLR6921 PROTEIN"/>
    <property type="match status" value="1"/>
</dbReference>
<feature type="domain" description="Major facilitator superfamily (MFS) profile" evidence="9">
    <location>
        <begin position="30"/>
        <end position="264"/>
    </location>
</feature>
<evidence type="ECO:0000313" key="11">
    <source>
        <dbReference type="Proteomes" id="UP001324287"/>
    </source>
</evidence>
<dbReference type="InterPro" id="IPR011701">
    <property type="entry name" value="MFS"/>
</dbReference>
<dbReference type="PANTHER" id="PTHR42718">
    <property type="entry name" value="MAJOR FACILITATOR SUPERFAMILY MULTIDRUG TRANSPORTER MFSC"/>
    <property type="match status" value="1"/>
</dbReference>
<dbReference type="Gene3D" id="1.20.1720.10">
    <property type="entry name" value="Multidrug resistance protein D"/>
    <property type="match status" value="1"/>
</dbReference>
<dbReference type="SUPFAM" id="SSF103473">
    <property type="entry name" value="MFS general substrate transporter"/>
    <property type="match status" value="1"/>
</dbReference>
<keyword evidence="2" id="KW-0813">Transport</keyword>
<feature type="transmembrane region" description="Helical" evidence="8">
    <location>
        <begin position="27"/>
        <end position="52"/>
    </location>
</feature>
<reference evidence="10 11" key="1">
    <citation type="submission" date="2023-12" db="EMBL/GenBank/DDBJ databases">
        <title>Blastococcus brunescens sp. nov., an actonobacterium isolated from sandstone collected in sahara desert.</title>
        <authorList>
            <person name="Gtari M."/>
            <person name="Ghodhbane F."/>
        </authorList>
    </citation>
    <scope>NUCLEOTIDE SEQUENCE [LARGE SCALE GENOMIC DNA]</scope>
    <source>
        <strain evidence="10 11">BMG 8361</strain>
    </source>
</reference>
<dbReference type="PRINTS" id="PR01036">
    <property type="entry name" value="TCRTETB"/>
</dbReference>
<dbReference type="InterPro" id="IPR036259">
    <property type="entry name" value="MFS_trans_sf"/>
</dbReference>
<evidence type="ECO:0000256" key="7">
    <source>
        <dbReference type="SAM" id="MobiDB-lite"/>
    </source>
</evidence>
<sequence length="264" mass="27307">MTTPRPHIPEPRPPADEPGTGPGGRPLWVALVLISTVQLMVVLDGSVVNIALPRIQDELAITDADLTWVVTAYAIAFGGLLLLGGRLGDIVGRRKVFFGGVLLFAVGSLLAGIAQEQWQLLAARALQGGGAAAASPTALALITTTFPAGPPRNRAFAVYAAMSGAGAAVGLILGGALTEASWRWTMLINVPIGLAVAVLTPRYLAESEPQPGRWDLPGALTATLGLAAVVYGLNRKAQTDLDTGLPRSGRTPWCTGRSSQGSCC</sequence>